<dbReference type="SUPFAM" id="SSF50129">
    <property type="entry name" value="GroES-like"/>
    <property type="match status" value="1"/>
</dbReference>
<proteinExistence type="predicted"/>
<evidence type="ECO:0000313" key="5">
    <source>
        <dbReference type="Proteomes" id="UP000619295"/>
    </source>
</evidence>
<dbReference type="RefSeq" id="WP_191125928.1">
    <property type="nucleotide sequence ID" value="NZ_JACXWY010000032.1"/>
</dbReference>
<dbReference type="Gene3D" id="3.40.50.720">
    <property type="entry name" value="NAD(P)-binding Rossmann-like Domain"/>
    <property type="match status" value="1"/>
</dbReference>
<evidence type="ECO:0000313" key="4">
    <source>
        <dbReference type="EMBL" id="MBD3849236.1"/>
    </source>
</evidence>
<feature type="domain" description="Enoyl reductase (ER)" evidence="3">
    <location>
        <begin position="21"/>
        <end position="334"/>
    </location>
</feature>
<comment type="caution">
    <text evidence="4">The sequence shown here is derived from an EMBL/GenBank/DDBJ whole genome shotgun (WGS) entry which is preliminary data.</text>
</comment>
<dbReference type="SMART" id="SM00829">
    <property type="entry name" value="PKS_ER"/>
    <property type="match status" value="1"/>
</dbReference>
<keyword evidence="1" id="KW-0521">NADP</keyword>
<dbReference type="Pfam" id="PF08240">
    <property type="entry name" value="ADH_N"/>
    <property type="match status" value="1"/>
</dbReference>
<dbReference type="AlphaFoldDB" id="A0A927I2S0"/>
<dbReference type="InterPro" id="IPR036291">
    <property type="entry name" value="NAD(P)-bd_dom_sf"/>
</dbReference>
<dbReference type="EMBL" id="JACXWY010000032">
    <property type="protein sequence ID" value="MBD3849236.1"/>
    <property type="molecule type" value="Genomic_DNA"/>
</dbReference>
<dbReference type="InterPro" id="IPR020843">
    <property type="entry name" value="ER"/>
</dbReference>
<dbReference type="InterPro" id="IPR013154">
    <property type="entry name" value="ADH-like_N"/>
</dbReference>
<dbReference type="GO" id="GO:0070402">
    <property type="term" value="F:NADPH binding"/>
    <property type="evidence" value="ECO:0007669"/>
    <property type="project" value="TreeGrafter"/>
</dbReference>
<evidence type="ECO:0000256" key="1">
    <source>
        <dbReference type="ARBA" id="ARBA00022857"/>
    </source>
</evidence>
<protein>
    <submittedName>
        <fullName evidence="4">NAD(P)H-quinone oxidoreductase</fullName>
    </submittedName>
</protein>
<dbReference type="Proteomes" id="UP000619295">
    <property type="component" value="Unassembled WGS sequence"/>
</dbReference>
<organism evidence="4 5">
    <name type="scientific">Bosea spartocytisi</name>
    <dbReference type="NCBI Taxonomy" id="2773451"/>
    <lineage>
        <taxon>Bacteria</taxon>
        <taxon>Pseudomonadati</taxon>
        <taxon>Pseudomonadota</taxon>
        <taxon>Alphaproteobacteria</taxon>
        <taxon>Hyphomicrobiales</taxon>
        <taxon>Boseaceae</taxon>
        <taxon>Bosea</taxon>
    </lineage>
</organism>
<dbReference type="CDD" id="cd05276">
    <property type="entry name" value="p53_inducible_oxidoreductase"/>
    <property type="match status" value="1"/>
</dbReference>
<accession>A0A927I2S0</accession>
<dbReference type="SUPFAM" id="SSF51735">
    <property type="entry name" value="NAD(P)-binding Rossmann-fold domains"/>
    <property type="match status" value="1"/>
</dbReference>
<dbReference type="NCBIfam" id="TIGR02824">
    <property type="entry name" value="quinone_pig3"/>
    <property type="match status" value="1"/>
</dbReference>
<dbReference type="InterPro" id="IPR013149">
    <property type="entry name" value="ADH-like_C"/>
</dbReference>
<dbReference type="PANTHER" id="PTHR48106">
    <property type="entry name" value="QUINONE OXIDOREDUCTASE PIG3-RELATED"/>
    <property type="match status" value="1"/>
</dbReference>
<dbReference type="InterPro" id="IPR014189">
    <property type="entry name" value="Quinone_OxRdtase_PIG3"/>
</dbReference>
<keyword evidence="5" id="KW-1185">Reference proteome</keyword>
<dbReference type="InterPro" id="IPR011032">
    <property type="entry name" value="GroES-like_sf"/>
</dbReference>
<dbReference type="PANTHER" id="PTHR48106:SF8">
    <property type="entry name" value="OS02G0805600 PROTEIN"/>
    <property type="match status" value="1"/>
</dbReference>
<keyword evidence="2" id="KW-0560">Oxidoreductase</keyword>
<dbReference type="Gene3D" id="3.90.180.10">
    <property type="entry name" value="Medium-chain alcohol dehydrogenases, catalytic domain"/>
    <property type="match status" value="1"/>
</dbReference>
<name>A0A927I2S0_9HYPH</name>
<dbReference type="GO" id="GO:0016651">
    <property type="term" value="F:oxidoreductase activity, acting on NAD(P)H"/>
    <property type="evidence" value="ECO:0007669"/>
    <property type="project" value="TreeGrafter"/>
</dbReference>
<dbReference type="Pfam" id="PF00107">
    <property type="entry name" value="ADH_zinc_N"/>
    <property type="match status" value="1"/>
</dbReference>
<evidence type="ECO:0000259" key="3">
    <source>
        <dbReference type="SMART" id="SM00829"/>
    </source>
</evidence>
<sequence>MNTASSIVPRSMIAIGMEAPGGPDVLKPQTRPVPQPAAGEILVAVAAAGVNRPDVLQRQGGYNPPPGASDIPGLEIAGTVVALGEGATRFALGDQVCGLVAGGGYAQYAVVHESNALPVPTGLSLIEAGAVPETYFTVWTNVFQRGRLQAGESFLVHGGSSGIGTTAIQLAKAFGATVLATAGSDEKCQACRELGADHAINYRTEDFVAATKAATAGRGVNLTLDMVGGDYIDRNYEAAADQGRIVQIAFLNGPKATVNFSRLMLKRLTHTGSTLRPRTVAEKAAIAAELQEKVWPLLDAGRCKPLISATFPLAEAAQAHRLMESSAHIGKIVLTI</sequence>
<gene>
    <name evidence="4" type="ORF">IED13_26340</name>
</gene>
<evidence type="ECO:0000256" key="2">
    <source>
        <dbReference type="ARBA" id="ARBA00023002"/>
    </source>
</evidence>
<reference evidence="4" key="1">
    <citation type="submission" date="2020-09" db="EMBL/GenBank/DDBJ databases">
        <title>Bosea spartocytisi sp. nov. a root nodule endophyte of Spartocytisus supranubius in the high mountain ecosystem fo the Teide National Park (Canary Islands, Spain).</title>
        <authorList>
            <person name="Pulido-Suarez L."/>
            <person name="Peix A."/>
            <person name="Igual J.M."/>
            <person name="Socas-Perez N."/>
            <person name="Velazquez E."/>
            <person name="Flores-Felix J.D."/>
            <person name="Leon-Barrios M."/>
        </authorList>
    </citation>
    <scope>NUCLEOTIDE SEQUENCE</scope>
    <source>
        <strain evidence="4">SSUT16</strain>
    </source>
</reference>